<evidence type="ECO:0008006" key="8">
    <source>
        <dbReference type="Google" id="ProtNLM"/>
    </source>
</evidence>
<evidence type="ECO:0000313" key="7">
    <source>
        <dbReference type="Proteomes" id="UP000000226"/>
    </source>
</evidence>
<evidence type="ECO:0000256" key="2">
    <source>
        <dbReference type="ARBA" id="ARBA00023015"/>
    </source>
</evidence>
<keyword evidence="3" id="KW-0238">DNA-binding</keyword>
<proteinExistence type="predicted"/>
<keyword evidence="7" id="KW-1185">Reference proteome</keyword>
<organism evidence="6 7">
    <name type="scientific">Phaseolus vulgaris</name>
    <name type="common">Kidney bean</name>
    <name type="synonym">French bean</name>
    <dbReference type="NCBI Taxonomy" id="3885"/>
    <lineage>
        <taxon>Eukaryota</taxon>
        <taxon>Viridiplantae</taxon>
        <taxon>Streptophyta</taxon>
        <taxon>Embryophyta</taxon>
        <taxon>Tracheophyta</taxon>
        <taxon>Spermatophyta</taxon>
        <taxon>Magnoliopsida</taxon>
        <taxon>eudicotyledons</taxon>
        <taxon>Gunneridae</taxon>
        <taxon>Pentapetalae</taxon>
        <taxon>rosids</taxon>
        <taxon>fabids</taxon>
        <taxon>Fabales</taxon>
        <taxon>Fabaceae</taxon>
        <taxon>Papilionoideae</taxon>
        <taxon>50 kb inversion clade</taxon>
        <taxon>NPAAA clade</taxon>
        <taxon>indigoferoid/millettioid clade</taxon>
        <taxon>Phaseoleae</taxon>
        <taxon>Phaseolus</taxon>
    </lineage>
</organism>
<feature type="non-terminal residue" evidence="6">
    <location>
        <position position="1"/>
    </location>
</feature>
<dbReference type="Gramene" id="ESW19628">
    <property type="protein sequence ID" value="ESW19628"/>
    <property type="gene ID" value="PHAVU_006G141300g"/>
</dbReference>
<dbReference type="SUPFAM" id="SSF101936">
    <property type="entry name" value="DNA-binding pseudobarrel domain"/>
    <property type="match status" value="1"/>
</dbReference>
<dbReference type="GO" id="GO:0003677">
    <property type="term" value="F:DNA binding"/>
    <property type="evidence" value="ECO:0007669"/>
    <property type="project" value="UniProtKB-KW"/>
</dbReference>
<protein>
    <recommendedName>
        <fullName evidence="8">TF-B3 domain-containing protein</fullName>
    </recommendedName>
</protein>
<dbReference type="GO" id="GO:0005634">
    <property type="term" value="C:nucleus"/>
    <property type="evidence" value="ECO:0007669"/>
    <property type="project" value="UniProtKB-SubCell"/>
</dbReference>
<keyword evidence="4" id="KW-0804">Transcription</keyword>
<dbReference type="Proteomes" id="UP000000226">
    <property type="component" value="Chromosome 6"/>
</dbReference>
<gene>
    <name evidence="6" type="ORF">PHAVU_006G141300g</name>
</gene>
<evidence type="ECO:0000256" key="1">
    <source>
        <dbReference type="ARBA" id="ARBA00004123"/>
    </source>
</evidence>
<comment type="subcellular location">
    <subcellularLocation>
        <location evidence="1">Nucleus</location>
    </subcellularLocation>
</comment>
<dbReference type="OrthoDB" id="682109at2759"/>
<keyword evidence="2" id="KW-0805">Transcription regulation</keyword>
<dbReference type="InterPro" id="IPR015300">
    <property type="entry name" value="DNA-bd_pseudobarrel_sf"/>
</dbReference>
<dbReference type="EMBL" id="CM002293">
    <property type="protein sequence ID" value="ESW19628.1"/>
    <property type="molecule type" value="Genomic_DNA"/>
</dbReference>
<name>V7BRI1_PHAVU</name>
<evidence type="ECO:0000313" key="6">
    <source>
        <dbReference type="EMBL" id="ESW19628.1"/>
    </source>
</evidence>
<dbReference type="OMA" id="HITVYVE"/>
<sequence length="170" mass="19732">LGYVDRAFAIEFQKELGEKWTLADSAGNVHIVEYNQDLLSPEIMTGWWTLAGFYGFEGDHTILFRYVGQNAFHITVYVEDGILPGFSEYLRQGRFKTVTLLGLLKDVECKVLKGRFPYRTIKLGSSRKNFCRRHSFRSRQKIIFECDSMNPSSHIRVLLLMISFEDNFLC</sequence>
<evidence type="ECO:0000256" key="5">
    <source>
        <dbReference type="ARBA" id="ARBA00023242"/>
    </source>
</evidence>
<dbReference type="AlphaFoldDB" id="V7BRI1"/>
<reference evidence="7" key="1">
    <citation type="journal article" date="2014" name="Nat. Genet.">
        <title>A reference genome for common bean and genome-wide analysis of dual domestications.</title>
        <authorList>
            <person name="Schmutz J."/>
            <person name="McClean P.E."/>
            <person name="Mamidi S."/>
            <person name="Wu G.A."/>
            <person name="Cannon S.B."/>
            <person name="Grimwood J."/>
            <person name="Jenkins J."/>
            <person name="Shu S."/>
            <person name="Song Q."/>
            <person name="Chavarro C."/>
            <person name="Torres-Torres M."/>
            <person name="Geffroy V."/>
            <person name="Moghaddam S.M."/>
            <person name="Gao D."/>
            <person name="Abernathy B."/>
            <person name="Barry K."/>
            <person name="Blair M."/>
            <person name="Brick M.A."/>
            <person name="Chovatia M."/>
            <person name="Gepts P."/>
            <person name="Goodstein D.M."/>
            <person name="Gonzales M."/>
            <person name="Hellsten U."/>
            <person name="Hyten D.L."/>
            <person name="Jia G."/>
            <person name="Kelly J.D."/>
            <person name="Kudrna D."/>
            <person name="Lee R."/>
            <person name="Richard M.M."/>
            <person name="Miklas P.N."/>
            <person name="Osorno J.M."/>
            <person name="Rodrigues J."/>
            <person name="Thareau V."/>
            <person name="Urrea C.A."/>
            <person name="Wang M."/>
            <person name="Yu Y."/>
            <person name="Zhang M."/>
            <person name="Wing R.A."/>
            <person name="Cregan P.B."/>
            <person name="Rokhsar D.S."/>
            <person name="Jackson S.A."/>
        </authorList>
    </citation>
    <scope>NUCLEOTIDE SEQUENCE [LARGE SCALE GENOMIC DNA]</scope>
    <source>
        <strain evidence="7">cv. G19833</strain>
    </source>
</reference>
<accession>V7BRI1</accession>
<evidence type="ECO:0000256" key="4">
    <source>
        <dbReference type="ARBA" id="ARBA00023163"/>
    </source>
</evidence>
<evidence type="ECO:0000256" key="3">
    <source>
        <dbReference type="ARBA" id="ARBA00023125"/>
    </source>
</evidence>
<keyword evidence="5" id="KW-0539">Nucleus</keyword>